<dbReference type="EMBL" id="CP001843">
    <property type="protein sequence ID" value="AEF84158.1"/>
    <property type="molecule type" value="Genomic_DNA"/>
</dbReference>
<protein>
    <submittedName>
        <fullName evidence="3">Membrane protein, Bmp family</fullName>
    </submittedName>
</protein>
<keyword evidence="4" id="KW-1185">Reference proteome</keyword>
<reference evidence="3 4" key="2">
    <citation type="journal article" date="2011" name="ISME J.">
        <title>RNA-seq reveals cooperative metabolic interactions between two termite-gut spirochete species in co-culture.</title>
        <authorList>
            <person name="Rosenthal A.Z."/>
            <person name="Matson E.G."/>
            <person name="Eldar A."/>
            <person name="Leadbetter J.R."/>
        </authorList>
    </citation>
    <scope>NUCLEOTIDE SEQUENCE [LARGE SCALE GENOMIC DNA]</scope>
    <source>
        <strain evidence="4">ATCC BAA-887 / DSM 12427 / ZAS-2</strain>
    </source>
</reference>
<dbReference type="AlphaFoldDB" id="F5YRH7"/>
<dbReference type="PANTHER" id="PTHR43208">
    <property type="entry name" value="ABC TRANSPORTER SUBSTRATE-BINDING PROTEIN"/>
    <property type="match status" value="1"/>
</dbReference>
<dbReference type="Pfam" id="PF02608">
    <property type="entry name" value="Bmp"/>
    <property type="match status" value="1"/>
</dbReference>
<dbReference type="Gene3D" id="3.40.50.2300">
    <property type="match status" value="2"/>
</dbReference>
<dbReference type="eggNOG" id="COG1744">
    <property type="taxonomic scope" value="Bacteria"/>
</dbReference>
<evidence type="ECO:0000256" key="1">
    <source>
        <dbReference type="ARBA" id="ARBA00022729"/>
    </source>
</evidence>
<evidence type="ECO:0000313" key="3">
    <source>
        <dbReference type="EMBL" id="AEF84158.1"/>
    </source>
</evidence>
<accession>F5YRH7</accession>
<dbReference type="GO" id="GO:0005886">
    <property type="term" value="C:plasma membrane"/>
    <property type="evidence" value="ECO:0007669"/>
    <property type="project" value="InterPro"/>
</dbReference>
<name>F5YRH7_TREPZ</name>
<dbReference type="OrthoDB" id="9769871at2"/>
<evidence type="ECO:0000259" key="2">
    <source>
        <dbReference type="Pfam" id="PF02608"/>
    </source>
</evidence>
<feature type="domain" description="ABC transporter substrate-binding protein PnrA-like" evidence="2">
    <location>
        <begin position="57"/>
        <end position="338"/>
    </location>
</feature>
<keyword evidence="1" id="KW-0732">Signal</keyword>
<dbReference type="InterPro" id="IPR052910">
    <property type="entry name" value="ABC-Purine-Binding"/>
</dbReference>
<dbReference type="HOGENOM" id="CLU_038813_2_0_12"/>
<sequence>MKEKWAKIVLSIIILGSLFLFGGCGNRNNAAVWRLGKVLAKEKIKVGMIYVTDPLTETSGYSYAHEMGIREMQERLGLKDEQIITKIHVQDTDAEGIESAMRDCIAKEANIIIATSWGYMDSCEKLALEFPHVVFAHASGYKYNSTNFTNYFGRIYQARYLSGIAAGLKTKTGKVGYVAAMGKDSSEVTGGLNAFALGVESVNSKAKIQVQITYSWFDPMEEANAARRLIAAGCDVIAQHCDTPLPMIEAESAGVWGLGYNSDMSKEAPLAVISSVLWNWGAYYTFLVQSVIDGSFTTEPYFGGIGEGLVDITPPNMLIAAPGTTEAIEKARNRMINKSFNVFDGILEANDGRTIGEAGFTLADSEITGNMSWYYRNVEEN</sequence>
<dbReference type="Proteomes" id="UP000009223">
    <property type="component" value="Chromosome"/>
</dbReference>
<organism evidence="3 4">
    <name type="scientific">Treponema primitia (strain ATCC BAA-887 / DSM 12427 / ZAS-2)</name>
    <dbReference type="NCBI Taxonomy" id="545694"/>
    <lineage>
        <taxon>Bacteria</taxon>
        <taxon>Pseudomonadati</taxon>
        <taxon>Spirochaetota</taxon>
        <taxon>Spirochaetia</taxon>
        <taxon>Spirochaetales</taxon>
        <taxon>Treponemataceae</taxon>
        <taxon>Treponema</taxon>
    </lineage>
</organism>
<reference evidence="4" key="1">
    <citation type="submission" date="2009-12" db="EMBL/GenBank/DDBJ databases">
        <title>Complete sequence of Treponema primitia strain ZAS-2.</title>
        <authorList>
            <person name="Tetu S.G."/>
            <person name="Matson E."/>
            <person name="Ren Q."/>
            <person name="Seshadri R."/>
            <person name="Elbourne L."/>
            <person name="Hassan K.A."/>
            <person name="Durkin A."/>
            <person name="Radune D."/>
            <person name="Mohamoud Y."/>
            <person name="Shay R."/>
            <person name="Jin S."/>
            <person name="Zhang X."/>
            <person name="Lucey K."/>
            <person name="Ballor N.R."/>
            <person name="Ottesen E."/>
            <person name="Rosenthal R."/>
            <person name="Allen A."/>
            <person name="Leadbetter J.R."/>
            <person name="Paulsen I.T."/>
        </authorList>
    </citation>
    <scope>NUCLEOTIDE SEQUENCE [LARGE SCALE GENOMIC DNA]</scope>
    <source>
        <strain evidence="4">ATCC BAA-887 / DSM 12427 / ZAS-2</strain>
    </source>
</reference>
<evidence type="ECO:0000313" key="4">
    <source>
        <dbReference type="Proteomes" id="UP000009223"/>
    </source>
</evidence>
<proteinExistence type="predicted"/>
<dbReference type="RefSeq" id="WP_015708825.1">
    <property type="nucleotide sequence ID" value="NC_015578.1"/>
</dbReference>
<dbReference type="KEGG" id="tpi:TREPR_1252"/>
<dbReference type="PANTHER" id="PTHR43208:SF1">
    <property type="entry name" value="ABC TRANSPORTER SUBSTRATE-BINDING PROTEIN"/>
    <property type="match status" value="1"/>
</dbReference>
<dbReference type="InterPro" id="IPR003760">
    <property type="entry name" value="PnrA-like"/>
</dbReference>
<dbReference type="PROSITE" id="PS51257">
    <property type="entry name" value="PROKAR_LIPOPROTEIN"/>
    <property type="match status" value="1"/>
</dbReference>
<gene>
    <name evidence="3" type="ordered locus">TREPR_1252</name>
</gene>
<dbReference type="CDD" id="cd19963">
    <property type="entry name" value="PBP1_BMP-like"/>
    <property type="match status" value="1"/>
</dbReference>
<dbReference type="STRING" id="545694.TREPR_1252"/>